<proteinExistence type="predicted"/>
<protein>
    <submittedName>
        <fullName evidence="3">Cell surface protein</fullName>
    </submittedName>
</protein>
<dbReference type="SUPFAM" id="SSF50998">
    <property type="entry name" value="Quinoprotein alcohol dehydrogenase-like"/>
    <property type="match status" value="1"/>
</dbReference>
<dbReference type="Gene3D" id="2.130.10.10">
    <property type="entry name" value="YVTN repeat-like/Quinoprotein amine dehydrogenase"/>
    <property type="match status" value="2"/>
</dbReference>
<dbReference type="PANTHER" id="PTHR34512">
    <property type="entry name" value="CELL SURFACE PROTEIN"/>
    <property type="match status" value="1"/>
</dbReference>
<dbReference type="Pfam" id="PF13360">
    <property type="entry name" value="PQQ_2"/>
    <property type="match status" value="2"/>
</dbReference>
<evidence type="ECO:0000259" key="2">
    <source>
        <dbReference type="Pfam" id="PF13360"/>
    </source>
</evidence>
<accession>A0A2T5G5X4</accession>
<evidence type="ECO:0000313" key="4">
    <source>
        <dbReference type="Proteomes" id="UP000244180"/>
    </source>
</evidence>
<dbReference type="RefSeq" id="WP_273000622.1">
    <property type="nucleotide sequence ID" value="NZ_PEBV01000041.1"/>
</dbReference>
<gene>
    <name evidence="3" type="ORF">HSCHL_1287</name>
</gene>
<dbReference type="EMBL" id="PEBV01000041">
    <property type="protein sequence ID" value="PTQ51584.1"/>
    <property type="molecule type" value="Genomic_DNA"/>
</dbReference>
<name>A0A2T5G5X4_HYDSH</name>
<evidence type="ECO:0000313" key="3">
    <source>
        <dbReference type="EMBL" id="PTQ51584.1"/>
    </source>
</evidence>
<dbReference type="PANTHER" id="PTHR34512:SF30">
    <property type="entry name" value="OUTER MEMBRANE PROTEIN ASSEMBLY FACTOR BAMB"/>
    <property type="match status" value="1"/>
</dbReference>
<feature type="chain" id="PRO_5015685080" evidence="1">
    <location>
        <begin position="29"/>
        <end position="658"/>
    </location>
</feature>
<sequence length="658" mass="71720">MKKRIRFIALTAFFLLGQAFWSMPASLAAETEGFNLQAMLEPNPVMRSQRVNLYAALYTLRGADVTVVVDAVRPEIEATLSEAVDEMRRGLGSYGIPSSITPVKLPTWFSSAGNMRRSGYSYYEVGSPVRVKWKQFLSPAGFQDTTVLIGPDGILYVGGMDGKVYAIRSSDGGVLWSVDTGGAIQTPGTIGPDGTLYFGNRAGKATAISPDGRIKWVRNLGGSIESAPAIDQTGRTYWAGGSRYWCFDAEGNEVWSMASPIPGSVFGDPSVAPDGTVYFSGQRGVAAISRDGVLRWFYQYETYYGFQSPIALDPVNGNVYVGNPLGEIVALGMYDGREKWRYRVRPGTNVVSPSLSPDGRVFTVDWTFQGLVVLGSNGNVLNRISLGTAARGEITVTPGGNVLLTTEDGRLLAVSTSSGSILWQVQLGVNSENQPSIDRNGVVYAVTENGWLWAIETGMSGQTRNFSNLFWEGILVNYARNSWTEGRYPVVVLVTSAPWDDFSDERKNFLENLRMSGAVLYVVGDLSPNAIAQATSLVDNPNNVFSVTGSLVEAFRKIATDLARGAASQSSDYRVQADEAWAELPDGFRIPLQWDTVLRRYQGEFLVPDGGSPGTWPGNGTYTVKVKARKDGVLKEVPLTLIVQGNIKEKIYIRQIQF</sequence>
<dbReference type="Proteomes" id="UP000244180">
    <property type="component" value="Unassembled WGS sequence"/>
</dbReference>
<dbReference type="AlphaFoldDB" id="A0A2T5G5X4"/>
<dbReference type="InterPro" id="IPR015943">
    <property type="entry name" value="WD40/YVTN_repeat-like_dom_sf"/>
</dbReference>
<dbReference type="InterPro" id="IPR018391">
    <property type="entry name" value="PQQ_b-propeller_rpt"/>
</dbReference>
<dbReference type="InterPro" id="IPR011047">
    <property type="entry name" value="Quinoprotein_ADH-like_sf"/>
</dbReference>
<evidence type="ECO:0000256" key="1">
    <source>
        <dbReference type="SAM" id="SignalP"/>
    </source>
</evidence>
<organism evidence="3 4">
    <name type="scientific">Hydrogenibacillus schlegelii</name>
    <name type="common">Bacillus schlegelii</name>
    <dbReference type="NCBI Taxonomy" id="1484"/>
    <lineage>
        <taxon>Bacteria</taxon>
        <taxon>Bacillati</taxon>
        <taxon>Bacillota</taxon>
        <taxon>Bacilli</taxon>
        <taxon>Bacillales</taxon>
        <taxon>Bacillales Family X. Incertae Sedis</taxon>
        <taxon>Hydrogenibacillus</taxon>
    </lineage>
</organism>
<dbReference type="SMART" id="SM00564">
    <property type="entry name" value="PQQ"/>
    <property type="match status" value="5"/>
</dbReference>
<feature type="signal peptide" evidence="1">
    <location>
        <begin position="1"/>
        <end position="28"/>
    </location>
</feature>
<feature type="domain" description="Pyrrolo-quinoline quinone repeat" evidence="2">
    <location>
        <begin position="377"/>
        <end position="457"/>
    </location>
</feature>
<feature type="domain" description="Pyrrolo-quinoline quinone repeat" evidence="2">
    <location>
        <begin position="161"/>
        <end position="298"/>
    </location>
</feature>
<comment type="caution">
    <text evidence="3">The sequence shown here is derived from an EMBL/GenBank/DDBJ whole genome shotgun (WGS) entry which is preliminary data.</text>
</comment>
<reference evidence="3 4" key="1">
    <citation type="submission" date="2017-08" db="EMBL/GenBank/DDBJ databases">
        <title>Burning lignite coal seam in the remote Altai Mountains harbors a hydrogen-driven thermophilic microbial community.</title>
        <authorList>
            <person name="Kadnikov V.V."/>
            <person name="Mardanov A.V."/>
            <person name="Ivasenko D."/>
            <person name="Beletsky A.V."/>
            <person name="Karnachuk O.V."/>
            <person name="Ravin N.V."/>
        </authorList>
    </citation>
    <scope>NUCLEOTIDE SEQUENCE [LARGE SCALE GENOMIC DNA]</scope>
    <source>
        <strain evidence="3">AL33</strain>
    </source>
</reference>
<dbReference type="InterPro" id="IPR002372">
    <property type="entry name" value="PQQ_rpt_dom"/>
</dbReference>
<keyword evidence="1" id="KW-0732">Signal</keyword>